<dbReference type="PROSITE" id="PS00671">
    <property type="entry name" value="D_2_HYDROXYACID_DH_3"/>
    <property type="match status" value="1"/>
</dbReference>
<evidence type="ECO:0000313" key="7">
    <source>
        <dbReference type="EMBL" id="XBH02490.1"/>
    </source>
</evidence>
<accession>A0AAU7CBJ7</accession>
<evidence type="ECO:0000259" key="6">
    <source>
        <dbReference type="Pfam" id="PF02826"/>
    </source>
</evidence>
<comment type="similarity">
    <text evidence="1 4">Belongs to the D-isomer specific 2-hydroxyacid dehydrogenase family.</text>
</comment>
<feature type="domain" description="D-isomer specific 2-hydroxyacid dehydrogenase NAD-binding" evidence="6">
    <location>
        <begin position="108"/>
        <end position="286"/>
    </location>
</feature>
<dbReference type="PROSITE" id="PS00065">
    <property type="entry name" value="D_2_HYDROXYACID_DH_1"/>
    <property type="match status" value="1"/>
</dbReference>
<dbReference type="AlphaFoldDB" id="A0AAU7CBJ7"/>
<dbReference type="FunFam" id="3.40.50.720:FF:000203">
    <property type="entry name" value="D-3-phosphoglycerate dehydrogenase (SerA)"/>
    <property type="match status" value="1"/>
</dbReference>
<dbReference type="EMBL" id="CP155447">
    <property type="protein sequence ID" value="XBH02490.1"/>
    <property type="molecule type" value="Genomic_DNA"/>
</dbReference>
<evidence type="ECO:0000259" key="5">
    <source>
        <dbReference type="Pfam" id="PF00389"/>
    </source>
</evidence>
<dbReference type="CDD" id="cd12173">
    <property type="entry name" value="PGDH_4"/>
    <property type="match status" value="1"/>
</dbReference>
<sequence>MSQRPIVLSLTKMHEAGMSVLRENSELRMASGIDPETLGREIVGVDGLIIRTGGVIDAALLDRADRLKVVGRHGVGYDQIDIPAATERGIQVVYTPGANTQSVCEHVFAMMIGLSKHFPQMMTALAAGNYHARTSMMGRDLLGRTLGIIGFGRIGRRVGEVAKTAFGMRVLYHDIVAAPAEVEARAGATRVSLDEVLAASEYLTVHTPLDASTRHLINRETLAKMRPDAILINAARGPITVEADVAEALDAKRLWGYGADVYEVEPPPKDHPLIGRPDVMLTPHSAAQTEEGLSNMASSIVADVLGILKGESPLNPVNDPAEVLANRRKLGKA</sequence>
<keyword evidence="2 4" id="KW-0560">Oxidoreductase</keyword>
<protein>
    <submittedName>
        <fullName evidence="7">Hydroxyacid dehydrogenase</fullName>
    </submittedName>
</protein>
<dbReference type="InterPro" id="IPR036291">
    <property type="entry name" value="NAD(P)-bd_dom_sf"/>
</dbReference>
<proteinExistence type="inferred from homology"/>
<name>A0AAU7CBJ7_9BACT</name>
<dbReference type="Gene3D" id="3.40.50.720">
    <property type="entry name" value="NAD(P)-binding Rossmann-like Domain"/>
    <property type="match status" value="2"/>
</dbReference>
<evidence type="ECO:0000256" key="1">
    <source>
        <dbReference type="ARBA" id="ARBA00005854"/>
    </source>
</evidence>
<dbReference type="InterPro" id="IPR006140">
    <property type="entry name" value="D-isomer_DH_NAD-bd"/>
</dbReference>
<dbReference type="Pfam" id="PF00389">
    <property type="entry name" value="2-Hacid_dh"/>
    <property type="match status" value="1"/>
</dbReference>
<dbReference type="SUPFAM" id="SSF52283">
    <property type="entry name" value="Formate/glycerate dehydrogenase catalytic domain-like"/>
    <property type="match status" value="1"/>
</dbReference>
<dbReference type="RefSeq" id="WP_406695232.1">
    <property type="nucleotide sequence ID" value="NZ_CP155447.1"/>
</dbReference>
<gene>
    <name evidence="7" type="ORF">V5E97_29770</name>
</gene>
<reference evidence="7" key="1">
    <citation type="submission" date="2024-05" db="EMBL/GenBank/DDBJ databases">
        <title>Planctomycetes of the genus Singulisphaera possess chitinolytic capabilities.</title>
        <authorList>
            <person name="Ivanova A."/>
        </authorList>
    </citation>
    <scope>NUCLEOTIDE SEQUENCE</scope>
    <source>
        <strain evidence="7">Ch08T</strain>
    </source>
</reference>
<dbReference type="GO" id="GO:0051287">
    <property type="term" value="F:NAD binding"/>
    <property type="evidence" value="ECO:0007669"/>
    <property type="project" value="InterPro"/>
</dbReference>
<organism evidence="7">
    <name type="scientific">Singulisphaera sp. Ch08</name>
    <dbReference type="NCBI Taxonomy" id="3120278"/>
    <lineage>
        <taxon>Bacteria</taxon>
        <taxon>Pseudomonadati</taxon>
        <taxon>Planctomycetota</taxon>
        <taxon>Planctomycetia</taxon>
        <taxon>Isosphaerales</taxon>
        <taxon>Isosphaeraceae</taxon>
        <taxon>Singulisphaera</taxon>
    </lineage>
</organism>
<dbReference type="InterPro" id="IPR029752">
    <property type="entry name" value="D-isomer_DH_CS1"/>
</dbReference>
<dbReference type="PANTHER" id="PTHR42938">
    <property type="entry name" value="FORMATE DEHYDROGENASE 1"/>
    <property type="match status" value="1"/>
</dbReference>
<keyword evidence="3" id="KW-0520">NAD</keyword>
<dbReference type="InterPro" id="IPR029753">
    <property type="entry name" value="D-isomer_DH_CS"/>
</dbReference>
<dbReference type="GO" id="GO:0016616">
    <property type="term" value="F:oxidoreductase activity, acting on the CH-OH group of donors, NAD or NADP as acceptor"/>
    <property type="evidence" value="ECO:0007669"/>
    <property type="project" value="InterPro"/>
</dbReference>
<dbReference type="InterPro" id="IPR006139">
    <property type="entry name" value="D-isomer_2_OHA_DH_cat_dom"/>
</dbReference>
<evidence type="ECO:0000256" key="3">
    <source>
        <dbReference type="ARBA" id="ARBA00023027"/>
    </source>
</evidence>
<dbReference type="PANTHER" id="PTHR42938:SF47">
    <property type="entry name" value="HYDROXYPYRUVATE REDUCTASE"/>
    <property type="match status" value="1"/>
</dbReference>
<feature type="domain" description="D-isomer specific 2-hydroxyacid dehydrogenase catalytic" evidence="5">
    <location>
        <begin position="8"/>
        <end position="318"/>
    </location>
</feature>
<evidence type="ECO:0000256" key="4">
    <source>
        <dbReference type="RuleBase" id="RU003719"/>
    </source>
</evidence>
<evidence type="ECO:0000256" key="2">
    <source>
        <dbReference type="ARBA" id="ARBA00023002"/>
    </source>
</evidence>
<dbReference type="Pfam" id="PF02826">
    <property type="entry name" value="2-Hacid_dh_C"/>
    <property type="match status" value="1"/>
</dbReference>
<dbReference type="SUPFAM" id="SSF51735">
    <property type="entry name" value="NAD(P)-binding Rossmann-fold domains"/>
    <property type="match status" value="1"/>
</dbReference>